<dbReference type="Proteomes" id="UP000245216">
    <property type="component" value="Unassembled WGS sequence"/>
</dbReference>
<accession>A0A0M7EKA8</accession>
<dbReference type="Pfam" id="PF01613">
    <property type="entry name" value="Flavin_Reduct"/>
    <property type="match status" value="1"/>
</dbReference>
<dbReference type="OrthoDB" id="9792858at2"/>
<dbReference type="GeneID" id="29369660"/>
<proteinExistence type="inferred from homology"/>
<reference evidence="6 8" key="4">
    <citation type="submission" date="2022-05" db="EMBL/GenBank/DDBJ databases">
        <title>Complete sequence of strain NY11312.</title>
        <authorList>
            <person name="Zhou D."/>
        </authorList>
    </citation>
    <scope>NUCLEOTIDE SEQUENCE [LARGE SCALE GENOMIC DNA]</scope>
    <source>
        <strain evidence="6 8">NY11312</strain>
    </source>
</reference>
<dbReference type="InterPro" id="IPR050268">
    <property type="entry name" value="NADH-dep_flavin_reductase"/>
</dbReference>
<dbReference type="EMBL" id="CP096916">
    <property type="protein sequence ID" value="WBM38340.1"/>
    <property type="molecule type" value="Genomic_DNA"/>
</dbReference>
<dbReference type="GO" id="GO:0010181">
    <property type="term" value="F:FMN binding"/>
    <property type="evidence" value="ECO:0007669"/>
    <property type="project" value="InterPro"/>
</dbReference>
<sequence>MTPTATLQDSSSQTAAQRQAVSAQALAAADAKPTPSNLNVVDSRAFRQALGHFPTGVAIVTTRCPDGRAVGLTINSFTSLSLEPPLVMWSLVNHSPSLEIFEKCSHFAINVISQEQVPVALGFANSQVKDKFSLVSHVDGEEGVPLLDDCVATFVCENYRQHEGGDHTLFIGRVVRHTTLTEHEPAVFHRGRFANLTTPSGDR</sequence>
<name>A0A0M7EKA8_ALCFA</name>
<keyword evidence="8" id="KW-1185">Reference proteome</keyword>
<dbReference type="Proteomes" id="UP001211866">
    <property type="component" value="Chromosome"/>
</dbReference>
<dbReference type="AlphaFoldDB" id="A0A0M7EKA8"/>
<dbReference type="InterPro" id="IPR002563">
    <property type="entry name" value="Flavin_Rdtase-like_dom"/>
</dbReference>
<dbReference type="EMBL" id="CP095873">
    <property type="protein sequence ID" value="UPL21379.1"/>
    <property type="molecule type" value="Genomic_DNA"/>
</dbReference>
<reference evidence="5" key="3">
    <citation type="submission" date="2022-04" db="EMBL/GenBank/DDBJ databases">
        <title>Genomic mining of Alcaligenes faecalis D334 producing ectoin and derivatives.</title>
        <authorList>
            <person name="Doan V.T."/>
            <person name="Quach N.T."/>
            <person name="Vu T.-H.-N."/>
            <person name="Phi Q.-T."/>
        </authorList>
    </citation>
    <scope>NUCLEOTIDE SEQUENCE</scope>
    <source>
        <strain evidence="5">D334</strain>
    </source>
</reference>
<keyword evidence="2" id="KW-0560">Oxidoreductase</keyword>
<dbReference type="SMART" id="SM00903">
    <property type="entry name" value="Flavin_Reduct"/>
    <property type="match status" value="1"/>
</dbReference>
<reference evidence="4 7" key="2">
    <citation type="submission" date="2018-05" db="EMBL/GenBank/DDBJ databases">
        <authorList>
            <person name="Lanie J.A."/>
            <person name="Ng W.-L."/>
            <person name="Kazmierczak K.M."/>
            <person name="Andrzejewski T.M."/>
            <person name="Davidsen T.M."/>
            <person name="Wayne K.J."/>
            <person name="Tettelin H."/>
            <person name="Glass J.I."/>
            <person name="Rusch D."/>
            <person name="Podicherti R."/>
            <person name="Tsui H.-C.T."/>
            <person name="Winkler M.E."/>
        </authorList>
    </citation>
    <scope>NUCLEOTIDE SEQUENCE [LARGE SCALE GENOMIC DNA]</scope>
    <source>
        <strain evidence="4 7">YBY</strain>
    </source>
</reference>
<evidence type="ECO:0000313" key="8">
    <source>
        <dbReference type="Proteomes" id="UP001211866"/>
    </source>
</evidence>
<dbReference type="STRING" id="511.UZ73_10295"/>
<gene>
    <name evidence="4" type="ORF">DF183_18305</name>
    <name evidence="6" type="ORF">M2J83_00440</name>
    <name evidence="5" type="ORF">MXF72_18655</name>
</gene>
<evidence type="ECO:0000313" key="5">
    <source>
        <dbReference type="EMBL" id="UPL21379.1"/>
    </source>
</evidence>
<dbReference type="GO" id="GO:0042602">
    <property type="term" value="F:riboflavin reductase (NADPH) activity"/>
    <property type="evidence" value="ECO:0007669"/>
    <property type="project" value="TreeGrafter"/>
</dbReference>
<dbReference type="SUPFAM" id="SSF50475">
    <property type="entry name" value="FMN-binding split barrel"/>
    <property type="match status" value="1"/>
</dbReference>
<comment type="similarity">
    <text evidence="1">Belongs to the non-flavoprotein flavin reductase family.</text>
</comment>
<evidence type="ECO:0000313" key="7">
    <source>
        <dbReference type="Proteomes" id="UP000245216"/>
    </source>
</evidence>
<accession>A0A0S2JRH2</accession>
<dbReference type="KEGG" id="afa:UZ73_10295"/>
<evidence type="ECO:0000313" key="6">
    <source>
        <dbReference type="EMBL" id="WBM38340.1"/>
    </source>
</evidence>
<dbReference type="EMBL" id="QEXO01000005">
    <property type="protein sequence ID" value="PWE12718.1"/>
    <property type="molecule type" value="Genomic_DNA"/>
</dbReference>
<evidence type="ECO:0000313" key="4">
    <source>
        <dbReference type="EMBL" id="PWE12718.1"/>
    </source>
</evidence>
<organism evidence="4 7">
    <name type="scientific">Alcaligenes faecalis</name>
    <dbReference type="NCBI Taxonomy" id="511"/>
    <lineage>
        <taxon>Bacteria</taxon>
        <taxon>Pseudomonadati</taxon>
        <taxon>Pseudomonadota</taxon>
        <taxon>Betaproteobacteria</taxon>
        <taxon>Burkholderiales</taxon>
        <taxon>Alcaligenaceae</taxon>
        <taxon>Alcaligenes</taxon>
    </lineage>
</organism>
<dbReference type="Gene3D" id="2.30.110.10">
    <property type="entry name" value="Electron Transport, Fmn-binding Protein, Chain A"/>
    <property type="match status" value="1"/>
</dbReference>
<evidence type="ECO:0000256" key="1">
    <source>
        <dbReference type="ARBA" id="ARBA00008898"/>
    </source>
</evidence>
<dbReference type="PANTHER" id="PTHR30466:SF11">
    <property type="entry name" value="FLAVIN-DEPENDENT MONOOXYGENASE, REDUCTASE SUBUNIT HSAB"/>
    <property type="match status" value="1"/>
</dbReference>
<dbReference type="PANTHER" id="PTHR30466">
    <property type="entry name" value="FLAVIN REDUCTASE"/>
    <property type="match status" value="1"/>
</dbReference>
<dbReference type="Proteomes" id="UP000830925">
    <property type="component" value="Chromosome"/>
</dbReference>
<evidence type="ECO:0000259" key="3">
    <source>
        <dbReference type="SMART" id="SM00903"/>
    </source>
</evidence>
<dbReference type="RefSeq" id="WP_042484910.1">
    <property type="nucleotide sequence ID" value="NZ_CAXOJJ010000035.1"/>
</dbReference>
<protein>
    <submittedName>
        <fullName evidence="4 5">Flavin reductase</fullName>
    </submittedName>
</protein>
<dbReference type="InterPro" id="IPR012349">
    <property type="entry name" value="Split_barrel_FMN-bd"/>
</dbReference>
<feature type="domain" description="Flavin reductase like" evidence="3">
    <location>
        <begin position="50"/>
        <end position="195"/>
    </location>
</feature>
<evidence type="ECO:0000256" key="2">
    <source>
        <dbReference type="ARBA" id="ARBA00023002"/>
    </source>
</evidence>
<reference evidence="4 7" key="1">
    <citation type="submission" date="2018-05" db="EMBL/GenBank/DDBJ databases">
        <title>Genome Sequence of an Efficient Indole-Degrading Bacterium, Alcaligenes sp.YBY.</title>
        <authorList>
            <person name="Yang B."/>
        </authorList>
    </citation>
    <scope>NUCLEOTIDE SEQUENCE [LARGE SCALE GENOMIC DNA]</scope>
    <source>
        <strain evidence="4 7">YBY</strain>
    </source>
</reference>